<dbReference type="OrthoDB" id="1004781at2"/>
<dbReference type="Pfam" id="PF14064">
    <property type="entry name" value="HmuY"/>
    <property type="match status" value="1"/>
</dbReference>
<evidence type="ECO:0008006" key="4">
    <source>
        <dbReference type="Google" id="ProtNLM"/>
    </source>
</evidence>
<comment type="caution">
    <text evidence="2">The sequence shown here is derived from an EMBL/GenBank/DDBJ whole genome shotgun (WGS) entry which is preliminary data.</text>
</comment>
<dbReference type="PROSITE" id="PS51257">
    <property type="entry name" value="PROKAR_LIPOPROTEIN"/>
    <property type="match status" value="1"/>
</dbReference>
<accession>A0A095ZRX9</accession>
<keyword evidence="1" id="KW-0732">Signal</keyword>
<dbReference type="InterPro" id="IPR025921">
    <property type="entry name" value="HmuY"/>
</dbReference>
<evidence type="ECO:0000313" key="3">
    <source>
        <dbReference type="Proteomes" id="UP000029556"/>
    </source>
</evidence>
<dbReference type="CDD" id="cd12105">
    <property type="entry name" value="HmuY"/>
    <property type="match status" value="1"/>
</dbReference>
<proteinExistence type="predicted"/>
<protein>
    <recommendedName>
        <fullName evidence="4">HmuY protein</fullName>
    </recommendedName>
</protein>
<evidence type="ECO:0000313" key="2">
    <source>
        <dbReference type="EMBL" id="KGF37515.1"/>
    </source>
</evidence>
<gene>
    <name evidence="2" type="ORF">HMPREF2137_00320</name>
</gene>
<sequence length="232" mass="26225">MRKYIVLLLALTLFGSCVRYDAEEFTGHTLPRITGYNTGVTNDWMYFNLRTGQVFNRTAPNQDISEGEQYRRTDWDLAFCGHRLRTNSGTSGLGKGGAADLGYGAYDKWMTVGQLPRNLTWAVDDSTVSVTYSKKDWIHHCVTHNLDIDEYPWFDPNSGPATTHTSANPILSNAITFLGPPPVYTPSFHTYVVRTADGKRYFKLQIVSWYHAEAEIGDSGGRISYYLDELKE</sequence>
<reference evidence="2 3" key="1">
    <citation type="submission" date="2014-07" db="EMBL/GenBank/DDBJ databases">
        <authorList>
            <person name="McCorrison J."/>
            <person name="Sanka R."/>
            <person name="Torralba M."/>
            <person name="Gillis M."/>
            <person name="Haft D.H."/>
            <person name="Methe B."/>
            <person name="Sutton G."/>
            <person name="Nelson K.E."/>
        </authorList>
    </citation>
    <scope>NUCLEOTIDE SEQUENCE [LARGE SCALE GENOMIC DNA]</scope>
    <source>
        <strain evidence="2 3">DNF00853</strain>
    </source>
</reference>
<evidence type="ECO:0000256" key="1">
    <source>
        <dbReference type="SAM" id="SignalP"/>
    </source>
</evidence>
<dbReference type="Proteomes" id="UP000029556">
    <property type="component" value="Unassembled WGS sequence"/>
</dbReference>
<feature type="chain" id="PRO_5001923953" description="HmuY protein" evidence="1">
    <location>
        <begin position="23"/>
        <end position="232"/>
    </location>
</feature>
<feature type="signal peptide" evidence="1">
    <location>
        <begin position="1"/>
        <end position="22"/>
    </location>
</feature>
<name>A0A095ZRX9_9BACT</name>
<dbReference type="RefSeq" id="WP_036871235.1">
    <property type="nucleotide sequence ID" value="NZ_JRNN01000003.1"/>
</dbReference>
<dbReference type="EMBL" id="JRNN01000003">
    <property type="protein sequence ID" value="KGF37515.1"/>
    <property type="molecule type" value="Genomic_DNA"/>
</dbReference>
<dbReference type="AlphaFoldDB" id="A0A095ZRX9"/>
<organism evidence="2 3">
    <name type="scientific">Hoylesella buccalis DNF00853</name>
    <dbReference type="NCBI Taxonomy" id="1401074"/>
    <lineage>
        <taxon>Bacteria</taxon>
        <taxon>Pseudomonadati</taxon>
        <taxon>Bacteroidota</taxon>
        <taxon>Bacteroidia</taxon>
        <taxon>Bacteroidales</taxon>
        <taxon>Prevotellaceae</taxon>
        <taxon>Hoylesella</taxon>
    </lineage>
</organism>